<name>A0ABR2D5W4_9ROSI</name>
<organism evidence="3 4">
    <name type="scientific">Hibiscus sabdariffa</name>
    <name type="common">roselle</name>
    <dbReference type="NCBI Taxonomy" id="183260"/>
    <lineage>
        <taxon>Eukaryota</taxon>
        <taxon>Viridiplantae</taxon>
        <taxon>Streptophyta</taxon>
        <taxon>Embryophyta</taxon>
        <taxon>Tracheophyta</taxon>
        <taxon>Spermatophyta</taxon>
        <taxon>Magnoliopsida</taxon>
        <taxon>eudicotyledons</taxon>
        <taxon>Gunneridae</taxon>
        <taxon>Pentapetalae</taxon>
        <taxon>rosids</taxon>
        <taxon>malvids</taxon>
        <taxon>Malvales</taxon>
        <taxon>Malvaceae</taxon>
        <taxon>Malvoideae</taxon>
        <taxon>Hibiscus</taxon>
    </lineage>
</organism>
<keyword evidence="4" id="KW-1185">Reference proteome</keyword>
<evidence type="ECO:0000256" key="1">
    <source>
        <dbReference type="SAM" id="MobiDB-lite"/>
    </source>
</evidence>
<feature type="signal peptide" evidence="2">
    <location>
        <begin position="1"/>
        <end position="18"/>
    </location>
</feature>
<evidence type="ECO:0000256" key="2">
    <source>
        <dbReference type="SAM" id="SignalP"/>
    </source>
</evidence>
<accession>A0ABR2D5W4</accession>
<sequence length="139" mass="15890">MVVVVVVVVVAVVLVDQALNMAELVDMARDGERAVMVETVLFLGSLQELLEEWVGHVHHRDHKPLLLLSLTNHDCQASLWNISELLVSRMTKVEIHELLLSNNPHGKPQKYQKENKSLSFTFTRKGKRKAKDQMQKWQA</sequence>
<reference evidence="3 4" key="1">
    <citation type="journal article" date="2024" name="G3 (Bethesda)">
        <title>Genome assembly of Hibiscus sabdariffa L. provides insights into metabolisms of medicinal natural products.</title>
        <authorList>
            <person name="Kim T."/>
        </authorList>
    </citation>
    <scope>NUCLEOTIDE SEQUENCE [LARGE SCALE GENOMIC DNA]</scope>
    <source>
        <strain evidence="3">TK-2024</strain>
        <tissue evidence="3">Old leaves</tissue>
    </source>
</reference>
<proteinExistence type="predicted"/>
<dbReference type="Proteomes" id="UP001472677">
    <property type="component" value="Unassembled WGS sequence"/>
</dbReference>
<dbReference type="EMBL" id="JBBPBM010000035">
    <property type="protein sequence ID" value="KAK8530701.1"/>
    <property type="molecule type" value="Genomic_DNA"/>
</dbReference>
<feature type="region of interest" description="Disordered" evidence="1">
    <location>
        <begin position="104"/>
        <end position="139"/>
    </location>
</feature>
<evidence type="ECO:0000313" key="3">
    <source>
        <dbReference type="EMBL" id="KAK8530701.1"/>
    </source>
</evidence>
<gene>
    <name evidence="3" type="ORF">V6N12_013205</name>
</gene>
<feature type="chain" id="PRO_5047325094" evidence="2">
    <location>
        <begin position="19"/>
        <end position="139"/>
    </location>
</feature>
<evidence type="ECO:0000313" key="4">
    <source>
        <dbReference type="Proteomes" id="UP001472677"/>
    </source>
</evidence>
<comment type="caution">
    <text evidence="3">The sequence shown here is derived from an EMBL/GenBank/DDBJ whole genome shotgun (WGS) entry which is preliminary data.</text>
</comment>
<keyword evidence="2" id="KW-0732">Signal</keyword>
<protein>
    <submittedName>
        <fullName evidence="3">Uncharacterized protein</fullName>
    </submittedName>
</protein>